<protein>
    <submittedName>
        <fullName evidence="1">Uncharacterized protein</fullName>
    </submittedName>
</protein>
<dbReference type="EMBL" id="GEBQ01002543">
    <property type="protein sequence ID" value="JAT37434.1"/>
    <property type="molecule type" value="Transcribed_RNA"/>
</dbReference>
<reference evidence="1" key="1">
    <citation type="submission" date="2015-11" db="EMBL/GenBank/DDBJ databases">
        <title>De novo transcriptome assembly of four potential Pierce s Disease insect vectors from Arizona vineyards.</title>
        <authorList>
            <person name="Tassone E.E."/>
        </authorList>
    </citation>
    <scope>NUCLEOTIDE SEQUENCE</scope>
</reference>
<proteinExistence type="predicted"/>
<feature type="non-terminal residue" evidence="1">
    <location>
        <position position="118"/>
    </location>
</feature>
<evidence type="ECO:0000313" key="1">
    <source>
        <dbReference type="EMBL" id="JAT37434.1"/>
    </source>
</evidence>
<gene>
    <name evidence="1" type="ORF">g.51181</name>
</gene>
<dbReference type="AlphaFoldDB" id="A0A1B6MNA9"/>
<accession>A0A1B6MNA9</accession>
<sequence length="118" mass="13591">PLHSIELEDLEDFRFLFWSGSLDDPSMLLHNTREKCELDPFYFHSAMVMTRDKQTMFCCTDKGRFRVTEYVAPQGANCWSKVKPLPSAYNDETETLLQLKLDKSETVLMGTTANGFIV</sequence>
<name>A0A1B6MNA9_9HEMI</name>
<feature type="non-terminal residue" evidence="1">
    <location>
        <position position="1"/>
    </location>
</feature>
<organism evidence="1">
    <name type="scientific">Graphocephala atropunctata</name>
    <dbReference type="NCBI Taxonomy" id="36148"/>
    <lineage>
        <taxon>Eukaryota</taxon>
        <taxon>Metazoa</taxon>
        <taxon>Ecdysozoa</taxon>
        <taxon>Arthropoda</taxon>
        <taxon>Hexapoda</taxon>
        <taxon>Insecta</taxon>
        <taxon>Pterygota</taxon>
        <taxon>Neoptera</taxon>
        <taxon>Paraneoptera</taxon>
        <taxon>Hemiptera</taxon>
        <taxon>Auchenorrhyncha</taxon>
        <taxon>Membracoidea</taxon>
        <taxon>Cicadellidae</taxon>
        <taxon>Cicadellinae</taxon>
        <taxon>Cicadellini</taxon>
        <taxon>Graphocephala</taxon>
    </lineage>
</organism>